<evidence type="ECO:0000256" key="1">
    <source>
        <dbReference type="SAM" id="Coils"/>
    </source>
</evidence>
<evidence type="ECO:0000313" key="3">
    <source>
        <dbReference type="EMBL" id="CAI4020367.1"/>
    </source>
</evidence>
<name>A0A9P1GSS1_9DINO</name>
<feature type="non-terminal residue" evidence="3">
    <location>
        <position position="195"/>
    </location>
</feature>
<dbReference type="EMBL" id="CAMXCT010006805">
    <property type="protein sequence ID" value="CAI4020367.1"/>
    <property type="molecule type" value="Genomic_DNA"/>
</dbReference>
<evidence type="ECO:0000256" key="2">
    <source>
        <dbReference type="SAM" id="Phobius"/>
    </source>
</evidence>
<evidence type="ECO:0000313" key="5">
    <source>
        <dbReference type="Proteomes" id="UP001152797"/>
    </source>
</evidence>
<reference evidence="3" key="1">
    <citation type="submission" date="2022-10" db="EMBL/GenBank/DDBJ databases">
        <authorList>
            <person name="Chen Y."/>
            <person name="Dougan E. K."/>
            <person name="Chan C."/>
            <person name="Rhodes N."/>
            <person name="Thang M."/>
        </authorList>
    </citation>
    <scope>NUCLEOTIDE SEQUENCE</scope>
</reference>
<accession>A0A9P1GSS1</accession>
<keyword evidence="2" id="KW-0472">Membrane</keyword>
<feature type="coiled-coil region" evidence="1">
    <location>
        <begin position="59"/>
        <end position="86"/>
    </location>
</feature>
<evidence type="ECO:0008006" key="6">
    <source>
        <dbReference type="Google" id="ProtNLM"/>
    </source>
</evidence>
<keyword evidence="1" id="KW-0175">Coiled coil</keyword>
<sequence length="195" mass="21995">ALARARFASRCRLPCRQLCSVTRPLCMARDAALPTRQESFRPQLGGRWALRCCSGDAGAPSTEERIAKLETEVQSLKQKLGEVEKMAKRKGFMAAMMEYGAPFALWYAFCWSGTLLGLYLLLEWEVVSWQKSLRPFFESLGLDWYTERIDSSTGNLVIAFMVNELLEAVRFPLVLATSGTIIRWSARFRATAAKP</sequence>
<keyword evidence="2" id="KW-0812">Transmembrane</keyword>
<dbReference type="OrthoDB" id="441016at2759"/>
<keyword evidence="2" id="KW-1133">Transmembrane helix</keyword>
<proteinExistence type="predicted"/>
<protein>
    <recommendedName>
        <fullName evidence="6">DUF1279 domain-containing protein</fullName>
    </recommendedName>
</protein>
<dbReference type="EMBL" id="CAMXCT020006805">
    <property type="protein sequence ID" value="CAL1173742.1"/>
    <property type="molecule type" value="Genomic_DNA"/>
</dbReference>
<dbReference type="AlphaFoldDB" id="A0A9P1GSS1"/>
<evidence type="ECO:0000313" key="4">
    <source>
        <dbReference type="EMBL" id="CAL1173742.1"/>
    </source>
</evidence>
<dbReference type="Proteomes" id="UP001152797">
    <property type="component" value="Unassembled WGS sequence"/>
</dbReference>
<comment type="caution">
    <text evidence="3">The sequence shown here is derived from an EMBL/GenBank/DDBJ whole genome shotgun (WGS) entry which is preliminary data.</text>
</comment>
<feature type="transmembrane region" description="Helical" evidence="2">
    <location>
        <begin position="99"/>
        <end position="122"/>
    </location>
</feature>
<keyword evidence="5" id="KW-1185">Reference proteome</keyword>
<gene>
    <name evidence="3" type="ORF">C1SCF055_LOCUS44786</name>
</gene>
<reference evidence="4" key="2">
    <citation type="submission" date="2024-04" db="EMBL/GenBank/DDBJ databases">
        <authorList>
            <person name="Chen Y."/>
            <person name="Shah S."/>
            <person name="Dougan E. K."/>
            <person name="Thang M."/>
            <person name="Chan C."/>
        </authorList>
    </citation>
    <scope>NUCLEOTIDE SEQUENCE [LARGE SCALE GENOMIC DNA]</scope>
</reference>
<dbReference type="EMBL" id="CAMXCT030006805">
    <property type="protein sequence ID" value="CAL4807679.1"/>
    <property type="molecule type" value="Genomic_DNA"/>
</dbReference>
<organism evidence="3">
    <name type="scientific">Cladocopium goreaui</name>
    <dbReference type="NCBI Taxonomy" id="2562237"/>
    <lineage>
        <taxon>Eukaryota</taxon>
        <taxon>Sar</taxon>
        <taxon>Alveolata</taxon>
        <taxon>Dinophyceae</taxon>
        <taxon>Suessiales</taxon>
        <taxon>Symbiodiniaceae</taxon>
        <taxon>Cladocopium</taxon>
    </lineage>
</organism>